<comment type="caution">
    <text evidence="4">The sequence shown here is derived from an EMBL/GenBank/DDBJ whole genome shotgun (WGS) entry which is preliminary data.</text>
</comment>
<evidence type="ECO:0000313" key="4">
    <source>
        <dbReference type="EMBL" id="GGH72959.1"/>
    </source>
</evidence>
<dbReference type="PANTHER" id="PTHR42811">
    <property type="entry name" value="SERINE ACETYLTRANSFERASE"/>
    <property type="match status" value="1"/>
</dbReference>
<dbReference type="GO" id="GO:0005737">
    <property type="term" value="C:cytoplasm"/>
    <property type="evidence" value="ECO:0007669"/>
    <property type="project" value="InterPro"/>
</dbReference>
<dbReference type="PIRSF" id="PIRSF000441">
    <property type="entry name" value="CysE"/>
    <property type="match status" value="1"/>
</dbReference>
<dbReference type="EMBL" id="BMIB01000003">
    <property type="protein sequence ID" value="GGH72959.1"/>
    <property type="molecule type" value="Genomic_DNA"/>
</dbReference>
<dbReference type="Pfam" id="PF00132">
    <property type="entry name" value="Hexapep"/>
    <property type="match status" value="1"/>
</dbReference>
<evidence type="ECO:0000256" key="2">
    <source>
        <dbReference type="ARBA" id="ARBA00022737"/>
    </source>
</evidence>
<dbReference type="InterPro" id="IPR018357">
    <property type="entry name" value="Hexapep_transf_CS"/>
</dbReference>
<sequence length="111" mass="11448">MFFSLELPCTINIGPGLRIYHGIGLIVHEAVVIGKHCVLRQSTTIGNAKAGGGSPHIGDYVEVGCNVCIIGDVYVGNEVVIGAGSVIVKDIPSGVVVAGNPGRIIKTIKTL</sequence>
<dbReference type="InterPro" id="IPR011004">
    <property type="entry name" value="Trimer_LpxA-like_sf"/>
</dbReference>
<accession>A0A917MXE4</accession>
<dbReference type="PROSITE" id="PS00101">
    <property type="entry name" value="HEXAPEP_TRANSFERASES"/>
    <property type="match status" value="1"/>
</dbReference>
<keyword evidence="3" id="KW-0012">Acyltransferase</keyword>
<reference evidence="4" key="2">
    <citation type="submission" date="2020-09" db="EMBL/GenBank/DDBJ databases">
        <authorList>
            <person name="Sun Q."/>
            <person name="Zhou Y."/>
        </authorList>
    </citation>
    <scope>NUCLEOTIDE SEQUENCE</scope>
    <source>
        <strain evidence="4">CGMCC 1.15290</strain>
    </source>
</reference>
<dbReference type="SUPFAM" id="SSF51161">
    <property type="entry name" value="Trimeric LpxA-like enzymes"/>
    <property type="match status" value="1"/>
</dbReference>
<evidence type="ECO:0000256" key="1">
    <source>
        <dbReference type="ARBA" id="ARBA00022679"/>
    </source>
</evidence>
<organism evidence="4 5">
    <name type="scientific">Filimonas zeae</name>
    <dbReference type="NCBI Taxonomy" id="1737353"/>
    <lineage>
        <taxon>Bacteria</taxon>
        <taxon>Pseudomonadati</taxon>
        <taxon>Bacteroidota</taxon>
        <taxon>Chitinophagia</taxon>
        <taxon>Chitinophagales</taxon>
        <taxon>Chitinophagaceae</taxon>
        <taxon>Filimonas</taxon>
    </lineage>
</organism>
<keyword evidence="5" id="KW-1185">Reference proteome</keyword>
<keyword evidence="2" id="KW-0677">Repeat</keyword>
<evidence type="ECO:0008006" key="6">
    <source>
        <dbReference type="Google" id="ProtNLM"/>
    </source>
</evidence>
<evidence type="ECO:0000313" key="5">
    <source>
        <dbReference type="Proteomes" id="UP000627292"/>
    </source>
</evidence>
<gene>
    <name evidence="4" type="ORF">GCM10011379_33950</name>
</gene>
<name>A0A917MXE4_9BACT</name>
<evidence type="ECO:0000256" key="3">
    <source>
        <dbReference type="ARBA" id="ARBA00023315"/>
    </source>
</evidence>
<dbReference type="Gene3D" id="2.160.10.10">
    <property type="entry name" value="Hexapeptide repeat proteins"/>
    <property type="match status" value="1"/>
</dbReference>
<dbReference type="InterPro" id="IPR001451">
    <property type="entry name" value="Hexapep"/>
</dbReference>
<dbReference type="AlphaFoldDB" id="A0A917MXE4"/>
<protein>
    <recommendedName>
        <fullName evidence="6">Serine acetyltransferase</fullName>
    </recommendedName>
</protein>
<dbReference type="Proteomes" id="UP000627292">
    <property type="component" value="Unassembled WGS sequence"/>
</dbReference>
<reference evidence="4" key="1">
    <citation type="journal article" date="2014" name="Int. J. Syst. Evol. Microbiol.">
        <title>Complete genome sequence of Corynebacterium casei LMG S-19264T (=DSM 44701T), isolated from a smear-ripened cheese.</title>
        <authorList>
            <consortium name="US DOE Joint Genome Institute (JGI-PGF)"/>
            <person name="Walter F."/>
            <person name="Albersmeier A."/>
            <person name="Kalinowski J."/>
            <person name="Ruckert C."/>
        </authorList>
    </citation>
    <scope>NUCLEOTIDE SEQUENCE</scope>
    <source>
        <strain evidence="4">CGMCC 1.15290</strain>
    </source>
</reference>
<dbReference type="GO" id="GO:0006535">
    <property type="term" value="P:cysteine biosynthetic process from serine"/>
    <property type="evidence" value="ECO:0007669"/>
    <property type="project" value="InterPro"/>
</dbReference>
<proteinExistence type="predicted"/>
<dbReference type="InterPro" id="IPR005881">
    <property type="entry name" value="Ser_O-AcTrfase"/>
</dbReference>
<dbReference type="GO" id="GO:0009001">
    <property type="term" value="F:serine O-acetyltransferase activity"/>
    <property type="evidence" value="ECO:0007669"/>
    <property type="project" value="InterPro"/>
</dbReference>
<keyword evidence="1" id="KW-0808">Transferase</keyword>